<dbReference type="InterPro" id="IPR018640">
    <property type="entry name" value="DUF2063"/>
</dbReference>
<evidence type="ECO:0000259" key="1">
    <source>
        <dbReference type="Pfam" id="PF09836"/>
    </source>
</evidence>
<comment type="caution">
    <text evidence="2">The sequence shown here is derived from an EMBL/GenBank/DDBJ whole genome shotgun (WGS) entry which is preliminary data.</text>
</comment>
<dbReference type="EMBL" id="JACNEP010000014">
    <property type="protein sequence ID" value="MBC3767187.1"/>
    <property type="molecule type" value="Genomic_DNA"/>
</dbReference>
<accession>A0A8J6IX85</accession>
<gene>
    <name evidence="2" type="ORF">H8B19_15000</name>
</gene>
<keyword evidence="3" id="KW-1185">Reference proteome</keyword>
<keyword evidence="2" id="KW-0238">DNA-binding</keyword>
<dbReference type="RefSeq" id="WP_186507704.1">
    <property type="nucleotide sequence ID" value="NZ_JACNEP010000014.1"/>
</dbReference>
<protein>
    <submittedName>
        <fullName evidence="2">Putative DNA-binding domain-containing protein</fullName>
    </submittedName>
</protein>
<reference evidence="2" key="1">
    <citation type="journal article" date="2018" name="Int. J. Syst. Evol. Microbiol.">
        <title>Neptunicella marina gen. nov., sp. nov., isolated from surface seawater.</title>
        <authorList>
            <person name="Liu X."/>
            <person name="Lai Q."/>
            <person name="Du Y."/>
            <person name="Zhang X."/>
            <person name="Liu Z."/>
            <person name="Sun F."/>
            <person name="Shao Z."/>
        </authorList>
    </citation>
    <scope>NUCLEOTIDE SEQUENCE</scope>
    <source>
        <strain evidence="2">S27-2</strain>
    </source>
</reference>
<dbReference type="AlphaFoldDB" id="A0A8J6IX85"/>
<evidence type="ECO:0000313" key="3">
    <source>
        <dbReference type="Proteomes" id="UP000601768"/>
    </source>
</evidence>
<feature type="domain" description="Putative DNA-binding" evidence="1">
    <location>
        <begin position="17"/>
        <end position="100"/>
    </location>
</feature>
<dbReference type="GO" id="GO:0003677">
    <property type="term" value="F:DNA binding"/>
    <property type="evidence" value="ECO:0007669"/>
    <property type="project" value="UniProtKB-KW"/>
</dbReference>
<organism evidence="2 3">
    <name type="scientific">Neptunicella marina</name>
    <dbReference type="NCBI Taxonomy" id="2125989"/>
    <lineage>
        <taxon>Bacteria</taxon>
        <taxon>Pseudomonadati</taxon>
        <taxon>Pseudomonadota</taxon>
        <taxon>Gammaproteobacteria</taxon>
        <taxon>Alteromonadales</taxon>
        <taxon>Alteromonadaceae</taxon>
        <taxon>Neptunicella</taxon>
    </lineage>
</organism>
<proteinExistence type="predicted"/>
<name>A0A8J6IX85_9ALTE</name>
<sequence length="264" mass="30202">MNIAVTQIMPPALMREQQQLIKLIFSEQNLTSGSKFDARGIAIYRNNLLETAVRALGISFPTVQKLVGEDVFRFAALQLLKVAPPDKGDWAMWGEQLPAVLESIEALDGFVYVPDSARLDWAIHQVSRARDCQFKMTSIRLLQDVELDKLFISQSDCTQILTSDYPVYQAWKANHASEPEGYIDEFKQRIASEQFQQYLAVYRVGYKPDVLELSADDYQFFRLLKRGYSIGTALELLDKPDFAFDSWLTQAIKHNLIYAFTKIN</sequence>
<evidence type="ECO:0000313" key="2">
    <source>
        <dbReference type="EMBL" id="MBC3767187.1"/>
    </source>
</evidence>
<dbReference type="Proteomes" id="UP000601768">
    <property type="component" value="Unassembled WGS sequence"/>
</dbReference>
<dbReference type="Pfam" id="PF09836">
    <property type="entry name" value="DUF2063"/>
    <property type="match status" value="1"/>
</dbReference>
<reference evidence="2" key="2">
    <citation type="submission" date="2020-08" db="EMBL/GenBank/DDBJ databases">
        <authorList>
            <person name="Lai Q."/>
        </authorList>
    </citation>
    <scope>NUCLEOTIDE SEQUENCE</scope>
    <source>
        <strain evidence="2">S27-2</strain>
    </source>
</reference>